<dbReference type="InterPro" id="IPR005586">
    <property type="entry name" value="ABC_trans_aux"/>
</dbReference>
<dbReference type="SUPFAM" id="SSF159594">
    <property type="entry name" value="XCC0632-like"/>
    <property type="match status" value="1"/>
</dbReference>
<organism evidence="3 4">
    <name type="scientific">Tepidicaulis marinus</name>
    <dbReference type="NCBI Taxonomy" id="1333998"/>
    <lineage>
        <taxon>Bacteria</taxon>
        <taxon>Pseudomonadati</taxon>
        <taxon>Pseudomonadota</taxon>
        <taxon>Alphaproteobacteria</taxon>
        <taxon>Hyphomicrobiales</taxon>
        <taxon>Parvibaculaceae</taxon>
        <taxon>Tepidicaulis</taxon>
    </lineage>
</organism>
<keyword evidence="4" id="KW-1185">Reference proteome</keyword>
<dbReference type="Pfam" id="PF03886">
    <property type="entry name" value="ABC_trans_aux"/>
    <property type="match status" value="1"/>
</dbReference>
<feature type="chain" id="PRO_5001754900" evidence="1">
    <location>
        <begin position="38"/>
        <end position="225"/>
    </location>
</feature>
<evidence type="ECO:0000313" key="3">
    <source>
        <dbReference type="EMBL" id="GAK44787.1"/>
    </source>
</evidence>
<dbReference type="RefSeq" id="WP_052379253.1">
    <property type="nucleotide sequence ID" value="NZ_BBIO01000005.1"/>
</dbReference>
<gene>
    <name evidence="3" type="ORF">M2A_1286</name>
</gene>
<dbReference type="AlphaFoldDB" id="A0A081B9R9"/>
<comment type="caution">
    <text evidence="3">The sequence shown here is derived from an EMBL/GenBank/DDBJ whole genome shotgun (WGS) entry which is preliminary data.</text>
</comment>
<sequence>MMRLVSSGARRLLKAGRLGVLASLAALALGGCAVLSAADSEPPSIFVLTAAKPAMPQEEPTRAQIVVAEPFSPAAYDTNRIVYLPTPNEVSYFADARWTDRAPRMVQALTVASLDNTGKFLAVGRKGAGLKPDYELRLELRAFGVENESGAGKNVHIVLNARLIDYPNDRIVASRSFEAVRPTNETRVAKLVLEFDTGLSGIMAEMAQWTHDAVEGHEEMKAREG</sequence>
<proteinExistence type="predicted"/>
<evidence type="ECO:0000313" key="4">
    <source>
        <dbReference type="Proteomes" id="UP000028702"/>
    </source>
</evidence>
<name>A0A081B9R9_9HYPH</name>
<dbReference type="STRING" id="1333998.M2A_1286"/>
<feature type="domain" description="ABC-type transport auxiliary lipoprotein component" evidence="2">
    <location>
        <begin position="46"/>
        <end position="207"/>
    </location>
</feature>
<reference evidence="3 4" key="1">
    <citation type="submission" date="2014-07" db="EMBL/GenBank/DDBJ databases">
        <title>Tepidicaulis marinum gen. nov., sp. nov., a novel marine bacterium denitrifying nitrate to nitrous oxide strictly under microaerobic conditions.</title>
        <authorList>
            <person name="Takeuchi M."/>
            <person name="Yamagishi T."/>
            <person name="Kamagata Y."/>
            <person name="Oshima K."/>
            <person name="Hattori M."/>
            <person name="Katayama T."/>
            <person name="Hanada S."/>
            <person name="Tamaki H."/>
            <person name="Marumo K."/>
            <person name="Maeda H."/>
            <person name="Nedachi M."/>
            <person name="Iwasaki W."/>
            <person name="Suwa Y."/>
            <person name="Sakata S."/>
        </authorList>
    </citation>
    <scope>NUCLEOTIDE SEQUENCE [LARGE SCALE GENOMIC DNA]</scope>
    <source>
        <strain evidence="3 4">MA2</strain>
    </source>
</reference>
<accession>A0A081B9R9</accession>
<feature type="signal peptide" evidence="1">
    <location>
        <begin position="1"/>
        <end position="37"/>
    </location>
</feature>
<dbReference type="Proteomes" id="UP000028702">
    <property type="component" value="Unassembled WGS sequence"/>
</dbReference>
<protein>
    <submittedName>
        <fullName evidence="3">Conserved protein</fullName>
    </submittedName>
</protein>
<dbReference type="PROSITE" id="PS51257">
    <property type="entry name" value="PROKAR_LIPOPROTEIN"/>
    <property type="match status" value="1"/>
</dbReference>
<keyword evidence="1" id="KW-0732">Signal</keyword>
<evidence type="ECO:0000259" key="2">
    <source>
        <dbReference type="Pfam" id="PF03886"/>
    </source>
</evidence>
<dbReference type="EMBL" id="BBIO01000005">
    <property type="protein sequence ID" value="GAK44787.1"/>
    <property type="molecule type" value="Genomic_DNA"/>
</dbReference>
<dbReference type="Gene3D" id="3.40.50.10610">
    <property type="entry name" value="ABC-type transport auxiliary lipoprotein component"/>
    <property type="match status" value="1"/>
</dbReference>
<evidence type="ECO:0000256" key="1">
    <source>
        <dbReference type="SAM" id="SignalP"/>
    </source>
</evidence>
<dbReference type="eggNOG" id="COG3218">
    <property type="taxonomic scope" value="Bacteria"/>
</dbReference>